<evidence type="ECO:0000313" key="2">
    <source>
        <dbReference type="Proteomes" id="UP000010467"/>
    </source>
</evidence>
<keyword evidence="2" id="KW-1185">Reference proteome</keyword>
<proteinExistence type="predicted"/>
<dbReference type="KEGG" id="dpd:Deipe_1448"/>
<dbReference type="PATRIC" id="fig|937777.3.peg.1453"/>
<dbReference type="eggNOG" id="ENOG502Z7K7">
    <property type="taxonomic scope" value="Bacteria"/>
</dbReference>
<evidence type="ECO:0000313" key="1">
    <source>
        <dbReference type="EMBL" id="AFZ66989.1"/>
    </source>
</evidence>
<dbReference type="OrthoDB" id="572526at2"/>
<evidence type="ECO:0008006" key="3">
    <source>
        <dbReference type="Google" id="ProtNLM"/>
    </source>
</evidence>
<dbReference type="STRING" id="937777.Deipe_1448"/>
<dbReference type="Proteomes" id="UP000010467">
    <property type="component" value="Chromosome"/>
</dbReference>
<sequence length="317" mass="34478">MAGNSFNPNDVHTKQTLTDFSVKYVNAEAIWRKLAPLKQVKKRSDKYTIFDKATAFEQSDDTTAPNADANEITLKTSEDNYSVKDHALGAWVPQEAVDEADDPIKPELDAVESIKQQLENRHEKRVADRLFVATAYLAGNKRTLAGTSQWSDFVNSDPIGDLTNEIENMIVRPTLLAIGADVWKILRRHPKVAAAIFPMGGNAQAGGTLTTLAQLAEVLELEEVVVGRARVNTANPGAAATLARAWGKHALLARVIANPGLNDVSLAVTFSESQSNIVRDFDGKKGVKGSVYVKDGWNEDVKVIASDAGFFFENAVA</sequence>
<accession>L0A0K6</accession>
<dbReference type="Gene3D" id="3.90.1690.10">
    <property type="entry name" value="phage-related protein like domain"/>
    <property type="match status" value="1"/>
</dbReference>
<protein>
    <recommendedName>
        <fullName evidence="3">Phage capsid family protein</fullName>
    </recommendedName>
</protein>
<organism evidence="1 2">
    <name type="scientific">Deinococcus peraridilitoris (strain DSM 19664 / LMG 22246 / CIP 109416 / KR-200)</name>
    <dbReference type="NCBI Taxonomy" id="937777"/>
    <lineage>
        <taxon>Bacteria</taxon>
        <taxon>Thermotogati</taxon>
        <taxon>Deinococcota</taxon>
        <taxon>Deinococci</taxon>
        <taxon>Deinococcales</taxon>
        <taxon>Deinococcaceae</taxon>
        <taxon>Deinococcus</taxon>
    </lineage>
</organism>
<dbReference type="EMBL" id="CP003382">
    <property type="protein sequence ID" value="AFZ66989.1"/>
    <property type="molecule type" value="Genomic_DNA"/>
</dbReference>
<dbReference type="HOGENOM" id="CLU_078226_0_0_0"/>
<dbReference type="InterPro" id="IPR053738">
    <property type="entry name" value="Lambda_capsid_assembly"/>
</dbReference>
<gene>
    <name evidence="1" type="ordered locus">Deipe_1448</name>
</gene>
<dbReference type="AlphaFoldDB" id="L0A0K6"/>
<name>L0A0K6_DEIPD</name>
<dbReference type="RefSeq" id="WP_015235297.1">
    <property type="nucleotide sequence ID" value="NC_019793.1"/>
</dbReference>
<reference evidence="2" key="1">
    <citation type="submission" date="2012-03" db="EMBL/GenBank/DDBJ databases">
        <title>Complete sequence of chromosome of Deinococcus peraridilitoris DSM 19664.</title>
        <authorList>
            <person name="Lucas S."/>
            <person name="Copeland A."/>
            <person name="Lapidus A."/>
            <person name="Glavina del Rio T."/>
            <person name="Dalin E."/>
            <person name="Tice H."/>
            <person name="Bruce D."/>
            <person name="Goodwin L."/>
            <person name="Pitluck S."/>
            <person name="Peters L."/>
            <person name="Mikhailova N."/>
            <person name="Lu M."/>
            <person name="Kyrpides N."/>
            <person name="Mavromatis K."/>
            <person name="Ivanova N."/>
            <person name="Brettin T."/>
            <person name="Detter J.C."/>
            <person name="Han C."/>
            <person name="Larimer F."/>
            <person name="Land M."/>
            <person name="Hauser L."/>
            <person name="Markowitz V."/>
            <person name="Cheng J.-F."/>
            <person name="Hugenholtz P."/>
            <person name="Woyke T."/>
            <person name="Wu D."/>
            <person name="Pukall R."/>
            <person name="Steenblock K."/>
            <person name="Brambilla E."/>
            <person name="Klenk H.-P."/>
            <person name="Eisen J.A."/>
        </authorList>
    </citation>
    <scope>NUCLEOTIDE SEQUENCE [LARGE SCALE GENOMIC DNA]</scope>
    <source>
        <strain evidence="2">DSM 19664 / LMG 22246 / CIP 109416 / KR-200</strain>
    </source>
</reference>